<reference evidence="7" key="1">
    <citation type="submission" date="2016-10" db="EMBL/GenBank/DDBJ databases">
        <authorList>
            <person name="Varghese N."/>
            <person name="Submissions S."/>
        </authorList>
    </citation>
    <scope>NUCLEOTIDE SEQUENCE [LARGE SCALE GENOMIC DNA]</scope>
    <source>
        <strain evidence="7">CGMCC 1.10121</strain>
    </source>
</reference>
<keyword evidence="3" id="KW-0472">Membrane</keyword>
<comment type="similarity">
    <text evidence="1">Belongs to the CcmF/CycK/Ccl1/NrfE/CcsA family.</text>
</comment>
<accession>A0A1H8NKB0</accession>
<feature type="transmembrane region" description="Helical" evidence="3">
    <location>
        <begin position="318"/>
        <end position="343"/>
    </location>
</feature>
<keyword evidence="2" id="KW-0201">Cytochrome c-type biogenesis</keyword>
<dbReference type="PANTHER" id="PTHR43653:SF1">
    <property type="entry name" value="CYTOCHROME C-TYPE BIOGENESIS PROTEIN CCMF"/>
    <property type="match status" value="1"/>
</dbReference>
<feature type="transmembrane region" description="Helical" evidence="3">
    <location>
        <begin position="223"/>
        <end position="243"/>
    </location>
</feature>
<dbReference type="RefSeq" id="WP_089820960.1">
    <property type="nucleotide sequence ID" value="NZ_FODV01000001.1"/>
</dbReference>
<proteinExistence type="inferred from homology"/>
<feature type="transmembrane region" description="Helical" evidence="3">
    <location>
        <begin position="87"/>
        <end position="109"/>
    </location>
</feature>
<dbReference type="PANTHER" id="PTHR43653">
    <property type="entry name" value="CYTOCHROME C ASSEMBLY PROTEIN-RELATED"/>
    <property type="match status" value="1"/>
</dbReference>
<feature type="transmembrane region" description="Helical" evidence="3">
    <location>
        <begin position="281"/>
        <end position="298"/>
    </location>
</feature>
<feature type="transmembrane region" description="Helical" evidence="3">
    <location>
        <begin position="363"/>
        <end position="382"/>
    </location>
</feature>
<feature type="domain" description="Cytochrome c-type biogenesis protein CcmF C-terminal" evidence="5">
    <location>
        <begin position="324"/>
        <end position="541"/>
    </location>
</feature>
<sequence length="799" mass="86092">MNAGTALLGIALVSGTGTTVALLLDYLRGTDRYVRYAEWGIATTSLALVVSLTYLTYQFVVTDYTNAYVWQNTADYLPLLYRVTGVYAANEGSILLWAAIASVISLWVASTRGFDDRSTKLVQAVVVGFVTYLAGLLFDQSPFASVWSAVDDIPAGVTPQTGSGLNALLVDPFMAIHPPVMFVSYALLTMPFAIGVTHFVSALRGEGGIYDAWEGSIIRWLRVSWLFLTTAVALGAFWSYTVLGWGGLWAWDPVETAILIPWLFLTGTLHAVTNYQPGRRYTILAPAMTATTLAQVVYTTSVVRSNVFRSVHSFTSGGIGFSLLVLMVLTVGLAVGLPFVYWLRVQDDESDNSNIPPFSRSTLLHAAVLLFGLLTFISLWGLTFPLLRNATTGIEVAVEPRYYNLWSFPVVIATLLLLGLYMDFDVEGKRRSLVAFGITVVATLVGAAIAPSSAWQLGTARSGDALIYQLMTQVSALAIVPPVAYVLITVTKRGYARFTRATNSDARRKEVGVTLVHVSVAVLLFSLPFTYMLASQASVIAGAAGGTAGSTVDVPDSDYSLRVLDQQQRELPQNPDPSTYAQSSSEVLARGEAVNETVLTVHGTVTNVRNGNRATVVQLDNSGLWLGVTGENVSSFSPQEGQTLVARGVVMQNYVPQTDAVVLTGPTNVGTPANPPASVDPARVRVTTVDLAVYRDSQQVVTGTAGQREYLKQSGMEVRDVIIDRGPIVDTYVIAGVSDGQASITVKRIPFMTPIRVSVVTLLVGMSLILAYDPQYGIATTSRRDETASRTDLEPTTSE</sequence>
<organism evidence="6 7">
    <name type="scientific">Halogranum amylolyticum</name>
    <dbReference type="NCBI Taxonomy" id="660520"/>
    <lineage>
        <taxon>Archaea</taxon>
        <taxon>Methanobacteriati</taxon>
        <taxon>Methanobacteriota</taxon>
        <taxon>Stenosarchaea group</taxon>
        <taxon>Halobacteria</taxon>
        <taxon>Halobacteriales</taxon>
        <taxon>Haloferacaceae</taxon>
    </lineage>
</organism>
<protein>
    <submittedName>
        <fullName evidence="6">Cytochrome c-type biogenesis protein CcmF</fullName>
    </submittedName>
</protein>
<dbReference type="InterPro" id="IPR032523">
    <property type="entry name" value="CcmF_C"/>
</dbReference>
<dbReference type="GO" id="GO:0020037">
    <property type="term" value="F:heme binding"/>
    <property type="evidence" value="ECO:0007669"/>
    <property type="project" value="InterPro"/>
</dbReference>
<feature type="transmembrane region" description="Helical" evidence="3">
    <location>
        <begin position="121"/>
        <end position="138"/>
    </location>
</feature>
<keyword evidence="3" id="KW-1133">Transmembrane helix</keyword>
<dbReference type="EMBL" id="FODV01000001">
    <property type="protein sequence ID" value="SEO30054.1"/>
    <property type="molecule type" value="Genomic_DNA"/>
</dbReference>
<feature type="transmembrane region" description="Helical" evidence="3">
    <location>
        <begin position="402"/>
        <end position="421"/>
    </location>
</feature>
<dbReference type="GO" id="GO:0016020">
    <property type="term" value="C:membrane"/>
    <property type="evidence" value="ECO:0007669"/>
    <property type="project" value="InterPro"/>
</dbReference>
<dbReference type="InterPro" id="IPR002541">
    <property type="entry name" value="Cyt_c_assembly"/>
</dbReference>
<evidence type="ECO:0000256" key="1">
    <source>
        <dbReference type="ARBA" id="ARBA00009186"/>
    </source>
</evidence>
<feature type="transmembrane region" description="Helical" evidence="3">
    <location>
        <begin position="6"/>
        <end position="27"/>
    </location>
</feature>
<gene>
    <name evidence="6" type="ORF">SAMN04487948_101615</name>
</gene>
<feature type="transmembrane region" description="Helical" evidence="3">
    <location>
        <begin position="39"/>
        <end position="60"/>
    </location>
</feature>
<feature type="transmembrane region" description="Helical" evidence="3">
    <location>
        <begin position="466"/>
        <end position="490"/>
    </location>
</feature>
<name>A0A1H8NKB0_9EURY</name>
<dbReference type="Pfam" id="PF16327">
    <property type="entry name" value="CcmF_C"/>
    <property type="match status" value="1"/>
</dbReference>
<evidence type="ECO:0000256" key="3">
    <source>
        <dbReference type="SAM" id="Phobius"/>
    </source>
</evidence>
<dbReference type="OrthoDB" id="15291at2157"/>
<feature type="transmembrane region" description="Helical" evidence="3">
    <location>
        <begin position="182"/>
        <end position="203"/>
    </location>
</feature>
<dbReference type="AlphaFoldDB" id="A0A1H8NKB0"/>
<dbReference type="InterPro" id="IPR003567">
    <property type="entry name" value="Cyt_c_biogenesis"/>
</dbReference>
<feature type="domain" description="Cytochrome c assembly protein" evidence="4">
    <location>
        <begin position="91"/>
        <end position="278"/>
    </location>
</feature>
<dbReference type="PRINTS" id="PR01410">
    <property type="entry name" value="CCBIOGENESIS"/>
</dbReference>
<feature type="transmembrane region" description="Helical" evidence="3">
    <location>
        <begin position="249"/>
        <end position="269"/>
    </location>
</feature>
<dbReference type="Pfam" id="PF01578">
    <property type="entry name" value="Cytochrom_C_asm"/>
    <property type="match status" value="1"/>
</dbReference>
<keyword evidence="7" id="KW-1185">Reference proteome</keyword>
<feature type="transmembrane region" description="Helical" evidence="3">
    <location>
        <begin position="511"/>
        <end position="534"/>
    </location>
</feature>
<evidence type="ECO:0000256" key="2">
    <source>
        <dbReference type="ARBA" id="ARBA00022748"/>
    </source>
</evidence>
<evidence type="ECO:0000259" key="5">
    <source>
        <dbReference type="Pfam" id="PF16327"/>
    </source>
</evidence>
<evidence type="ECO:0000313" key="7">
    <source>
        <dbReference type="Proteomes" id="UP000199126"/>
    </source>
</evidence>
<dbReference type="GO" id="GO:0015232">
    <property type="term" value="F:heme transmembrane transporter activity"/>
    <property type="evidence" value="ECO:0007669"/>
    <property type="project" value="InterPro"/>
</dbReference>
<dbReference type="GO" id="GO:0017004">
    <property type="term" value="P:cytochrome complex assembly"/>
    <property type="evidence" value="ECO:0007669"/>
    <property type="project" value="UniProtKB-KW"/>
</dbReference>
<keyword evidence="3" id="KW-0812">Transmembrane</keyword>
<evidence type="ECO:0000259" key="4">
    <source>
        <dbReference type="Pfam" id="PF01578"/>
    </source>
</evidence>
<evidence type="ECO:0000313" key="6">
    <source>
        <dbReference type="EMBL" id="SEO30054.1"/>
    </source>
</evidence>
<dbReference type="Proteomes" id="UP000199126">
    <property type="component" value="Unassembled WGS sequence"/>
</dbReference>
<feature type="transmembrane region" description="Helical" evidence="3">
    <location>
        <begin position="433"/>
        <end position="454"/>
    </location>
</feature>